<organism evidence="2 3">
    <name type="scientific">Gossypium stocksii</name>
    <dbReference type="NCBI Taxonomy" id="47602"/>
    <lineage>
        <taxon>Eukaryota</taxon>
        <taxon>Viridiplantae</taxon>
        <taxon>Streptophyta</taxon>
        <taxon>Embryophyta</taxon>
        <taxon>Tracheophyta</taxon>
        <taxon>Spermatophyta</taxon>
        <taxon>Magnoliopsida</taxon>
        <taxon>eudicotyledons</taxon>
        <taxon>Gunneridae</taxon>
        <taxon>Pentapetalae</taxon>
        <taxon>rosids</taxon>
        <taxon>malvids</taxon>
        <taxon>Malvales</taxon>
        <taxon>Malvaceae</taxon>
        <taxon>Malvoideae</taxon>
        <taxon>Gossypium</taxon>
    </lineage>
</organism>
<dbReference type="EMBL" id="JAIQCV010000005">
    <property type="protein sequence ID" value="KAH1098014.1"/>
    <property type="molecule type" value="Genomic_DNA"/>
</dbReference>
<name>A0A9D4A9V0_9ROSI</name>
<dbReference type="AlphaFoldDB" id="A0A9D4A9V0"/>
<evidence type="ECO:0000256" key="1">
    <source>
        <dbReference type="SAM" id="MobiDB-lite"/>
    </source>
</evidence>
<reference evidence="2 3" key="1">
    <citation type="journal article" date="2021" name="Plant Biotechnol. J.">
        <title>Multi-omics assisted identification of the key and species-specific regulatory components of drought-tolerant mechanisms in Gossypium stocksii.</title>
        <authorList>
            <person name="Yu D."/>
            <person name="Ke L."/>
            <person name="Zhang D."/>
            <person name="Wu Y."/>
            <person name="Sun Y."/>
            <person name="Mei J."/>
            <person name="Sun J."/>
            <person name="Sun Y."/>
        </authorList>
    </citation>
    <scope>NUCLEOTIDE SEQUENCE [LARGE SCALE GENOMIC DNA]</scope>
    <source>
        <strain evidence="3">cv. E1</strain>
        <tissue evidence="2">Leaf</tissue>
    </source>
</reference>
<keyword evidence="3" id="KW-1185">Reference proteome</keyword>
<dbReference type="Proteomes" id="UP000828251">
    <property type="component" value="Unassembled WGS sequence"/>
</dbReference>
<feature type="region of interest" description="Disordered" evidence="1">
    <location>
        <begin position="46"/>
        <end position="78"/>
    </location>
</feature>
<gene>
    <name evidence="2" type="ORF">J1N35_014935</name>
</gene>
<sequence length="78" mass="8975">MENTKADILSKLASSITIEQRGKFLLKHRVTPSYDTQQVFNLSQEETWMTSHSRSPTRGNSPPQQTRACQNTRYGYKV</sequence>
<accession>A0A9D4A9V0</accession>
<evidence type="ECO:0000313" key="3">
    <source>
        <dbReference type="Proteomes" id="UP000828251"/>
    </source>
</evidence>
<comment type="caution">
    <text evidence="2">The sequence shown here is derived from an EMBL/GenBank/DDBJ whole genome shotgun (WGS) entry which is preliminary data.</text>
</comment>
<proteinExistence type="predicted"/>
<dbReference type="OrthoDB" id="1934793at2759"/>
<evidence type="ECO:0000313" key="2">
    <source>
        <dbReference type="EMBL" id="KAH1098014.1"/>
    </source>
</evidence>
<protein>
    <submittedName>
        <fullName evidence="2">Uncharacterized protein</fullName>
    </submittedName>
</protein>